<dbReference type="RefSeq" id="WP_091538564.1">
    <property type="nucleotide sequence ID" value="NZ_FONY01000001.1"/>
</dbReference>
<dbReference type="Proteomes" id="UP000199513">
    <property type="component" value="Unassembled WGS sequence"/>
</dbReference>
<dbReference type="PANTHER" id="PTHR10680:SF38">
    <property type="entry name" value="BLL1368 PROTEIN"/>
    <property type="match status" value="1"/>
</dbReference>
<reference evidence="4" key="1">
    <citation type="submission" date="2016-10" db="EMBL/GenBank/DDBJ databases">
        <authorList>
            <person name="Varghese N."/>
            <person name="Submissions S."/>
        </authorList>
    </citation>
    <scope>NUCLEOTIDE SEQUENCE [LARGE SCALE GENOMIC DNA]</scope>
    <source>
        <strain>GEY</strain>
        <strain evidence="4">DSM 9560</strain>
    </source>
</reference>
<protein>
    <recommendedName>
        <fullName evidence="5">Tat (Twin-arginine translocation) pathway signal sequence</fullName>
    </recommendedName>
</protein>
<dbReference type="Gene3D" id="2.120.10.30">
    <property type="entry name" value="TolB, C-terminal domain"/>
    <property type="match status" value="1"/>
</dbReference>
<evidence type="ECO:0000256" key="1">
    <source>
        <dbReference type="ARBA" id="ARBA00022729"/>
    </source>
</evidence>
<dbReference type="AlphaFoldDB" id="A0A1I2AJ14"/>
<evidence type="ECO:0000256" key="2">
    <source>
        <dbReference type="ARBA" id="ARBA00023180"/>
    </source>
</evidence>
<evidence type="ECO:0000313" key="3">
    <source>
        <dbReference type="EMBL" id="SFE43995.1"/>
    </source>
</evidence>
<proteinExistence type="predicted"/>
<dbReference type="SUPFAM" id="SSF63829">
    <property type="entry name" value="Calcium-dependent phosphotriesterase"/>
    <property type="match status" value="1"/>
</dbReference>
<name>A0A1I2AJ14_9BACT</name>
<sequence length="345" mass="39242">MNRRDFLVKSTTATAVGLAFPYINFGKAKEDTILGHGQYRYKVVKDWGILDNDTPVKDCHEMVQDSKGRLILLTNEVKNNTIIYNKSGKLLSKWGTEFPGAHGLTLSNENGEEFLYITDHDRRQIFKTTLEGQIIFKIGYPKDANVYKYDGAYYKPTEIAVASNGDFYVADGYGEQYISRYNYKGELIQVFGGRGMENDKFTECHGITLDNRNKNNPTLLITDRQKHQFKRFSLDGKYISTIPLGNLWNCRAVIKGENIYFAALKSNDKWDNNGLGFVGIIDKNDKVVSCPGGAEPIYKNGELRAIPQTSKLFTYPHDVCIDDEESIYVAQWNSGRTYPIKLQRV</sequence>
<keyword evidence="2" id="KW-0325">Glycoprotein</keyword>
<keyword evidence="4" id="KW-1185">Reference proteome</keyword>
<dbReference type="OrthoDB" id="9799230at2"/>
<evidence type="ECO:0000313" key="4">
    <source>
        <dbReference type="Proteomes" id="UP000199513"/>
    </source>
</evidence>
<dbReference type="PANTHER" id="PTHR10680">
    <property type="entry name" value="PEPTIDYL-GLYCINE ALPHA-AMIDATING MONOOXYGENASE"/>
    <property type="match status" value="1"/>
</dbReference>
<dbReference type="EMBL" id="FONY01000001">
    <property type="protein sequence ID" value="SFE43995.1"/>
    <property type="molecule type" value="Genomic_DNA"/>
</dbReference>
<accession>A0A1I2AJ14</accession>
<dbReference type="STRING" id="1003.SAMN04488541_1001195"/>
<dbReference type="InterPro" id="IPR011042">
    <property type="entry name" value="6-blade_b-propeller_TolB-like"/>
</dbReference>
<organism evidence="3 4">
    <name type="scientific">Thermoflexibacter ruber</name>
    <dbReference type="NCBI Taxonomy" id="1003"/>
    <lineage>
        <taxon>Bacteria</taxon>
        <taxon>Pseudomonadati</taxon>
        <taxon>Bacteroidota</taxon>
        <taxon>Cytophagia</taxon>
        <taxon>Cytophagales</taxon>
        <taxon>Thermoflexibacteraceae</taxon>
        <taxon>Thermoflexibacter</taxon>
    </lineage>
</organism>
<gene>
    <name evidence="3" type="ORF">SAMN04488541_1001195</name>
</gene>
<evidence type="ECO:0008006" key="5">
    <source>
        <dbReference type="Google" id="ProtNLM"/>
    </source>
</evidence>
<keyword evidence="1" id="KW-0732">Signal</keyword>